<evidence type="ECO:0000313" key="1">
    <source>
        <dbReference type="RefSeq" id="XP_028136831.1"/>
    </source>
</evidence>
<dbReference type="InParanoid" id="A0A6P7FLD7"/>
<protein>
    <submittedName>
        <fullName evidence="1">Uncharacterized protein LOC114331447</fullName>
    </submittedName>
</protein>
<dbReference type="AlphaFoldDB" id="A0A6P7FLD7"/>
<gene>
    <name evidence="1" type="primary">LOC114331447</name>
</gene>
<name>A0A6P7FLD7_DIAVI</name>
<dbReference type="RefSeq" id="XP_028136831.1">
    <property type="nucleotide sequence ID" value="XM_028281030.1"/>
</dbReference>
<accession>A0A6P7FLD7</accession>
<sequence length="167" mass="19585">MLKKYMDMLHQEDIQAVSMSTFSTIYKHLSVDTSVQKYLEFQIPIKYIRAMAQLRTSNRHVLKFTYNGITYHIRPSEICTICNTNKLETLEHLLFECPIYSSMKPVNMAPLNNCTNLIGCLNNTWPFTFQRCPDSTTDVVDERDQHVWANEGPIQSIIREKDISYFY</sequence>
<organism evidence="1">
    <name type="scientific">Diabrotica virgifera virgifera</name>
    <name type="common">western corn rootworm</name>
    <dbReference type="NCBI Taxonomy" id="50390"/>
    <lineage>
        <taxon>Eukaryota</taxon>
        <taxon>Metazoa</taxon>
        <taxon>Ecdysozoa</taxon>
        <taxon>Arthropoda</taxon>
        <taxon>Hexapoda</taxon>
        <taxon>Insecta</taxon>
        <taxon>Pterygota</taxon>
        <taxon>Neoptera</taxon>
        <taxon>Endopterygota</taxon>
        <taxon>Coleoptera</taxon>
        <taxon>Polyphaga</taxon>
        <taxon>Cucujiformia</taxon>
        <taxon>Chrysomeloidea</taxon>
        <taxon>Chrysomelidae</taxon>
        <taxon>Galerucinae</taxon>
        <taxon>Diabroticina</taxon>
        <taxon>Diabroticites</taxon>
        <taxon>Diabrotica</taxon>
    </lineage>
</organism>
<reference evidence="1" key="1">
    <citation type="submission" date="2025-08" db="UniProtKB">
        <authorList>
            <consortium name="RefSeq"/>
        </authorList>
    </citation>
    <scope>IDENTIFICATION</scope>
    <source>
        <tissue evidence="1">Whole insect</tissue>
    </source>
</reference>
<proteinExistence type="predicted"/>